<sequence>MSIVIGPKGPRGPPGPTGAPGPDFTPSMTSLGSNIAIVTDQSTVNPEPGKYYRSYTSISNALSNPSIDHIIVHRTQDETIPVVTRTITITGIGTPMTLTMTGSTLSSNITIRRLSVNVVNALGTLSILDSNVSIRQTFPSSSSITLKRCTVTVDDIIPLAASSMTFQACRVTLSPIVPVLADVDANSEFISFNNDYTYLTEQLPTFVSVSIGARASSSNDIVRLPGVGPFSVFPGGSSNTFCTSMTILSDDPNLEVTDNLEAVTVNGKYSNSTYRRADWYAYPSRTITSSTVLSPTDRTIIVSGSNITITINGPGDGRDYVFSVDAGTNRSIVLGAQVISLPITPVDLKLIIIGSTLYQLAG</sequence>
<protein>
    <submittedName>
        <fullName evidence="2">Uncharacterized protein</fullName>
    </submittedName>
</protein>
<dbReference type="EMBL" id="MN739192">
    <property type="protein sequence ID" value="QHS92777.1"/>
    <property type="molecule type" value="Genomic_DNA"/>
</dbReference>
<evidence type="ECO:0000256" key="1">
    <source>
        <dbReference type="SAM" id="MobiDB-lite"/>
    </source>
</evidence>
<evidence type="ECO:0000313" key="2">
    <source>
        <dbReference type="EMBL" id="QHS92777.1"/>
    </source>
</evidence>
<feature type="region of interest" description="Disordered" evidence="1">
    <location>
        <begin position="1"/>
        <end position="24"/>
    </location>
</feature>
<reference evidence="2" key="1">
    <citation type="journal article" date="2020" name="Nature">
        <title>Giant virus diversity and host interactions through global metagenomics.</title>
        <authorList>
            <person name="Schulz F."/>
            <person name="Roux S."/>
            <person name="Paez-Espino D."/>
            <person name="Jungbluth S."/>
            <person name="Walsh D.A."/>
            <person name="Denef V.J."/>
            <person name="McMahon K.D."/>
            <person name="Konstantinidis K.T."/>
            <person name="Eloe-Fadrosh E.A."/>
            <person name="Kyrpides N.C."/>
            <person name="Woyke T."/>
        </authorList>
    </citation>
    <scope>NUCLEOTIDE SEQUENCE</scope>
    <source>
        <strain evidence="2">GVMAG-M-3300017651-5</strain>
    </source>
</reference>
<dbReference type="AlphaFoldDB" id="A0A6C0BK77"/>
<feature type="compositionally biased region" description="Pro residues" evidence="1">
    <location>
        <begin position="10"/>
        <end position="19"/>
    </location>
</feature>
<proteinExistence type="predicted"/>
<organism evidence="2">
    <name type="scientific">viral metagenome</name>
    <dbReference type="NCBI Taxonomy" id="1070528"/>
    <lineage>
        <taxon>unclassified sequences</taxon>
        <taxon>metagenomes</taxon>
        <taxon>organismal metagenomes</taxon>
    </lineage>
</organism>
<name>A0A6C0BK77_9ZZZZ</name>
<accession>A0A6C0BK77</accession>